<dbReference type="PROSITE" id="PS00061">
    <property type="entry name" value="ADH_SHORT"/>
    <property type="match status" value="1"/>
</dbReference>
<dbReference type="SUPFAM" id="SSF51735">
    <property type="entry name" value="NAD(P)-binding Rossmann-fold domains"/>
    <property type="match status" value="1"/>
</dbReference>
<keyword evidence="5" id="KW-1185">Reference proteome</keyword>
<dbReference type="PANTHER" id="PTHR42901:SF1">
    <property type="entry name" value="ALCOHOL DEHYDROGENASE"/>
    <property type="match status" value="1"/>
</dbReference>
<evidence type="ECO:0000259" key="3">
    <source>
        <dbReference type="SMART" id="SM00822"/>
    </source>
</evidence>
<accession>A0ABW8PYU2</accession>
<dbReference type="PRINTS" id="PR00081">
    <property type="entry name" value="GDHRDH"/>
</dbReference>
<evidence type="ECO:0000256" key="2">
    <source>
        <dbReference type="ARBA" id="ARBA00023002"/>
    </source>
</evidence>
<dbReference type="PANTHER" id="PTHR42901">
    <property type="entry name" value="ALCOHOL DEHYDROGENASE"/>
    <property type="match status" value="1"/>
</dbReference>
<reference evidence="4 5" key="1">
    <citation type="submission" date="2024-02" db="EMBL/GenBank/DDBJ databases">
        <title>Marinospirillum sp. MEB 164 isolated from Lonar lake sediment.</title>
        <authorList>
            <person name="Joshi A."/>
            <person name="Thite S."/>
        </authorList>
    </citation>
    <scope>NUCLEOTIDE SEQUENCE [LARGE SCALE GENOMIC DNA]</scope>
    <source>
        <strain evidence="4 5">MEB164</strain>
    </source>
</reference>
<keyword evidence="2" id="KW-0560">Oxidoreductase</keyword>
<dbReference type="InterPro" id="IPR020904">
    <property type="entry name" value="Sc_DH/Rdtase_CS"/>
</dbReference>
<proteinExistence type="inferred from homology"/>
<dbReference type="InterPro" id="IPR002347">
    <property type="entry name" value="SDR_fam"/>
</dbReference>
<feature type="domain" description="Ketoreductase" evidence="3">
    <location>
        <begin position="25"/>
        <end position="204"/>
    </location>
</feature>
<dbReference type="InterPro" id="IPR036291">
    <property type="entry name" value="NAD(P)-bd_dom_sf"/>
</dbReference>
<evidence type="ECO:0000313" key="4">
    <source>
        <dbReference type="EMBL" id="MFK7161452.1"/>
    </source>
</evidence>
<dbReference type="RefSeq" id="WP_405340300.1">
    <property type="nucleotide sequence ID" value="NZ_JBANFI010000006.1"/>
</dbReference>
<comment type="caution">
    <text evidence="4">The sequence shown here is derived from an EMBL/GenBank/DDBJ whole genome shotgun (WGS) entry which is preliminary data.</text>
</comment>
<gene>
    <name evidence="4" type="ORF">V6U78_10430</name>
</gene>
<dbReference type="EMBL" id="JBANFI010000006">
    <property type="protein sequence ID" value="MFK7161452.1"/>
    <property type="molecule type" value="Genomic_DNA"/>
</dbReference>
<dbReference type="InterPro" id="IPR057326">
    <property type="entry name" value="KR_dom"/>
</dbReference>
<protein>
    <submittedName>
        <fullName evidence="4">YciK family oxidoreductase</fullName>
    </submittedName>
</protein>
<dbReference type="Pfam" id="PF00106">
    <property type="entry name" value="adh_short"/>
    <property type="match status" value="1"/>
</dbReference>
<organism evidence="4 5">
    <name type="scientific">Marinospirillum alkalitolerans</name>
    <dbReference type="NCBI Taxonomy" id="3123374"/>
    <lineage>
        <taxon>Bacteria</taxon>
        <taxon>Pseudomonadati</taxon>
        <taxon>Pseudomonadota</taxon>
        <taxon>Gammaproteobacteria</taxon>
        <taxon>Oceanospirillales</taxon>
        <taxon>Oceanospirillaceae</taxon>
        <taxon>Marinospirillum</taxon>
    </lineage>
</organism>
<evidence type="ECO:0000256" key="1">
    <source>
        <dbReference type="ARBA" id="ARBA00006484"/>
    </source>
</evidence>
<sequence>MHTSSTSSYPHYFDFQPEADSLKDRIILVTGAGAGLGRAAAKAYAQQGATVILLGRTISKLESVYDEILAAGGPEPAIYPLNFEGATWNDYLQMADRLHEEFGRLDGVLHSAGLLGRLTPMQSYNPELFQQVMQVNFSGPAMMLQALIALLQQSEDASVILTSSSVGRQGRAFWGAYACSKFALEGLMQTLAQELEQISAIRVNSLNPGAVRTQMRATAYPAENPASLRSPEEVMGTYLYLMGSASRGITGQQWNAQPDR</sequence>
<dbReference type="Proteomes" id="UP001621714">
    <property type="component" value="Unassembled WGS sequence"/>
</dbReference>
<evidence type="ECO:0000313" key="5">
    <source>
        <dbReference type="Proteomes" id="UP001621714"/>
    </source>
</evidence>
<dbReference type="NCBIfam" id="NF006509">
    <property type="entry name" value="PRK08945.1"/>
    <property type="match status" value="1"/>
</dbReference>
<dbReference type="SMART" id="SM00822">
    <property type="entry name" value="PKS_KR"/>
    <property type="match status" value="1"/>
</dbReference>
<comment type="similarity">
    <text evidence="1">Belongs to the short-chain dehydrogenases/reductases (SDR) family.</text>
</comment>
<name>A0ABW8PYU2_9GAMM</name>
<dbReference type="Gene3D" id="3.40.50.720">
    <property type="entry name" value="NAD(P)-binding Rossmann-like Domain"/>
    <property type="match status" value="1"/>
</dbReference>